<evidence type="ECO:0000313" key="1">
    <source>
        <dbReference type="EMBL" id="QTA85504.1"/>
    </source>
</evidence>
<sequence>MTPTAHQWSFDEQVQSETCLSSAPIGAYIFYHFFTIF</sequence>
<protein>
    <submittedName>
        <fullName evidence="1">Uncharacterized protein</fullName>
    </submittedName>
</protein>
<dbReference type="KEGG" id="dmm:dnm_015150"/>
<organism evidence="1 2">
    <name type="scientific">Desulfonema magnum</name>
    <dbReference type="NCBI Taxonomy" id="45655"/>
    <lineage>
        <taxon>Bacteria</taxon>
        <taxon>Pseudomonadati</taxon>
        <taxon>Thermodesulfobacteriota</taxon>
        <taxon>Desulfobacteria</taxon>
        <taxon>Desulfobacterales</taxon>
        <taxon>Desulfococcaceae</taxon>
        <taxon>Desulfonema</taxon>
    </lineage>
</organism>
<accession>A0A975BGW0</accession>
<dbReference type="Proteomes" id="UP000663722">
    <property type="component" value="Chromosome"/>
</dbReference>
<proteinExistence type="predicted"/>
<gene>
    <name evidence="1" type="ORF">dnm_015150</name>
</gene>
<dbReference type="EMBL" id="CP061800">
    <property type="protein sequence ID" value="QTA85504.1"/>
    <property type="molecule type" value="Genomic_DNA"/>
</dbReference>
<name>A0A975BGW0_9BACT</name>
<reference evidence="1" key="1">
    <citation type="journal article" date="2021" name="Microb. Physiol.">
        <title>Proteogenomic Insights into the Physiology of Marine, Sulfate-Reducing, Filamentous Desulfonema limicola and Desulfonema magnum.</title>
        <authorList>
            <person name="Schnaars V."/>
            <person name="Wohlbrand L."/>
            <person name="Scheve S."/>
            <person name="Hinrichs C."/>
            <person name="Reinhardt R."/>
            <person name="Rabus R."/>
        </authorList>
    </citation>
    <scope>NUCLEOTIDE SEQUENCE</scope>
    <source>
        <strain evidence="1">4be13</strain>
    </source>
</reference>
<dbReference type="AlphaFoldDB" id="A0A975BGW0"/>
<keyword evidence="2" id="KW-1185">Reference proteome</keyword>
<evidence type="ECO:0000313" key="2">
    <source>
        <dbReference type="Proteomes" id="UP000663722"/>
    </source>
</evidence>